<dbReference type="EMBL" id="JACHZG010000001">
    <property type="protein sequence ID" value="MBB3327325.1"/>
    <property type="molecule type" value="Genomic_DNA"/>
</dbReference>
<name>A0A7W5JW83_9ACTN</name>
<evidence type="ECO:0000256" key="1">
    <source>
        <dbReference type="ARBA" id="ARBA00001947"/>
    </source>
</evidence>
<comment type="cofactor">
    <cofactor evidence="1">
        <name>Zn(2+)</name>
        <dbReference type="ChEBI" id="CHEBI:29105"/>
    </cofactor>
</comment>
<sequence length="234" mass="24534">MFIASFPAGPWQTSCYVLATSARSECIVIDPGMGALDGVREIVAEHHLKPVAAVLTHGHLDHMFSVAPLCAGYDATCWVHPDDRALLSDPLAGMSPETGAMLAQLGGSATAFTEPDDVRLLTDGARVEVAGLELDALHAPGHTAGSTMFRSAYPLDDDVDSLLFSGDVLFAGSVGRTDLPGGSAEAMVRSLRDKVLPLPDEVVVLPGHGPQTTMAAERRGNPYLQASFLEGALT</sequence>
<evidence type="ECO:0000313" key="7">
    <source>
        <dbReference type="Proteomes" id="UP000565572"/>
    </source>
</evidence>
<dbReference type="RefSeq" id="WP_183338481.1">
    <property type="nucleotide sequence ID" value="NZ_JACHZG010000001.1"/>
</dbReference>
<evidence type="ECO:0000256" key="2">
    <source>
        <dbReference type="ARBA" id="ARBA00022723"/>
    </source>
</evidence>
<reference evidence="6 7" key="1">
    <citation type="submission" date="2020-08" db="EMBL/GenBank/DDBJ databases">
        <title>Sequencing the genomes of 1000 actinobacteria strains.</title>
        <authorList>
            <person name="Klenk H.-P."/>
        </authorList>
    </citation>
    <scope>NUCLEOTIDE SEQUENCE [LARGE SCALE GENOMIC DNA]</scope>
    <source>
        <strain evidence="6 7">DSM 11053</strain>
    </source>
</reference>
<dbReference type="CDD" id="cd06262">
    <property type="entry name" value="metallo-hydrolase-like_MBL-fold"/>
    <property type="match status" value="1"/>
</dbReference>
<keyword evidence="2" id="KW-0479">Metal-binding</keyword>
<keyword evidence="7" id="KW-1185">Reference proteome</keyword>
<protein>
    <submittedName>
        <fullName evidence="6">Glyoxylase-like metal-dependent hydrolase (Beta-lactamase superfamily II)</fullName>
    </submittedName>
</protein>
<dbReference type="InterPro" id="IPR036866">
    <property type="entry name" value="RibonucZ/Hydroxyglut_hydro"/>
</dbReference>
<dbReference type="Gene3D" id="3.60.15.10">
    <property type="entry name" value="Ribonuclease Z/Hydroxyacylglutathione hydrolase-like"/>
    <property type="match status" value="1"/>
</dbReference>
<organism evidence="6 7">
    <name type="scientific">Microlunatus antarcticus</name>
    <dbReference type="NCBI Taxonomy" id="53388"/>
    <lineage>
        <taxon>Bacteria</taxon>
        <taxon>Bacillati</taxon>
        <taxon>Actinomycetota</taxon>
        <taxon>Actinomycetes</taxon>
        <taxon>Propionibacteriales</taxon>
        <taxon>Propionibacteriaceae</taxon>
        <taxon>Microlunatus</taxon>
    </lineage>
</organism>
<dbReference type="SUPFAM" id="SSF56281">
    <property type="entry name" value="Metallo-hydrolase/oxidoreductase"/>
    <property type="match status" value="1"/>
</dbReference>
<dbReference type="InterPro" id="IPR001279">
    <property type="entry name" value="Metallo-B-lactamas"/>
</dbReference>
<dbReference type="GO" id="GO:0046872">
    <property type="term" value="F:metal ion binding"/>
    <property type="evidence" value="ECO:0007669"/>
    <property type="project" value="UniProtKB-KW"/>
</dbReference>
<dbReference type="PANTHER" id="PTHR46233:SF3">
    <property type="entry name" value="HYDROXYACYLGLUTATHIONE HYDROLASE GLOC"/>
    <property type="match status" value="1"/>
</dbReference>
<evidence type="ECO:0000313" key="6">
    <source>
        <dbReference type="EMBL" id="MBB3327325.1"/>
    </source>
</evidence>
<accession>A0A7W5JW83</accession>
<comment type="caution">
    <text evidence="6">The sequence shown here is derived from an EMBL/GenBank/DDBJ whole genome shotgun (WGS) entry which is preliminary data.</text>
</comment>
<dbReference type="PANTHER" id="PTHR46233">
    <property type="entry name" value="HYDROXYACYLGLUTATHIONE HYDROLASE GLOC"/>
    <property type="match status" value="1"/>
</dbReference>
<dbReference type="Pfam" id="PF00753">
    <property type="entry name" value="Lactamase_B"/>
    <property type="match status" value="1"/>
</dbReference>
<dbReference type="InterPro" id="IPR051453">
    <property type="entry name" value="MBL_Glyoxalase_II"/>
</dbReference>
<evidence type="ECO:0000259" key="5">
    <source>
        <dbReference type="SMART" id="SM00849"/>
    </source>
</evidence>
<dbReference type="AlphaFoldDB" id="A0A7W5JW83"/>
<keyword evidence="4" id="KW-0862">Zinc</keyword>
<dbReference type="GO" id="GO:0016787">
    <property type="term" value="F:hydrolase activity"/>
    <property type="evidence" value="ECO:0007669"/>
    <property type="project" value="UniProtKB-KW"/>
</dbReference>
<evidence type="ECO:0000256" key="3">
    <source>
        <dbReference type="ARBA" id="ARBA00022801"/>
    </source>
</evidence>
<dbReference type="Proteomes" id="UP000565572">
    <property type="component" value="Unassembled WGS sequence"/>
</dbReference>
<dbReference type="SMART" id="SM00849">
    <property type="entry name" value="Lactamase_B"/>
    <property type="match status" value="1"/>
</dbReference>
<gene>
    <name evidence="6" type="ORF">FHX39_002269</name>
</gene>
<evidence type="ECO:0000256" key="4">
    <source>
        <dbReference type="ARBA" id="ARBA00022833"/>
    </source>
</evidence>
<keyword evidence="3 6" id="KW-0378">Hydrolase</keyword>
<proteinExistence type="predicted"/>
<feature type="domain" description="Metallo-beta-lactamase" evidence="5">
    <location>
        <begin position="12"/>
        <end position="208"/>
    </location>
</feature>